<keyword evidence="1" id="KW-0812">Transmembrane</keyword>
<comment type="caution">
    <text evidence="3">The sequence shown here is derived from an EMBL/GenBank/DDBJ whole genome shotgun (WGS) entry which is preliminary data.</text>
</comment>
<dbReference type="PANTHER" id="PTHR34220:SF7">
    <property type="entry name" value="SENSOR HISTIDINE KINASE YPDA"/>
    <property type="match status" value="1"/>
</dbReference>
<gene>
    <name evidence="3" type="ORF">DX873_17300</name>
</gene>
<reference evidence="3 4" key="1">
    <citation type="submission" date="2018-08" db="EMBL/GenBank/DDBJ databases">
        <title>Muricauda nanhaiensis sp. nov., isolated from seawater of the South China Sea.</title>
        <authorList>
            <person name="Dang Y."/>
        </authorList>
    </citation>
    <scope>NUCLEOTIDE SEQUENCE [LARGE SCALE GENOMIC DNA]</scope>
    <source>
        <strain evidence="3 4">SM1704</strain>
    </source>
</reference>
<sequence length="369" mass="43046">MPKVRKSDFGIIKVILLFNLLHSLVLLGHNAYLKHKGYLFNIMEWGDFIFFQFFVDFIFSSIFFIVISEIVEKFIRNGARRIYVVLFHTVMISLFTILIKVPNELLYLWTSGKEISINQEYLNVVFSGVLVYVHRDFLLYLSMIFIIHLLNYHKKEEEQNKKEGEMRELLIATELKQLQSSINPHFLFNALNAISTLIRESNHRAKNAIADLGVLLNDILNDDSSNYNTIEQEIELIDKYLKIIMLRYGNSIRFTKKISQVSKNILIPRFIIQPLIENAIKHGFHDREQLNLYLEINQSNNVEIIVSNDGIPFNFSKMVDNRGLGLSNVKKRLALLFPDRHDFSINNTNNMVRITLRFPILKNDSTTGT</sequence>
<dbReference type="GO" id="GO:0000155">
    <property type="term" value="F:phosphorelay sensor kinase activity"/>
    <property type="evidence" value="ECO:0007669"/>
    <property type="project" value="InterPro"/>
</dbReference>
<evidence type="ECO:0000256" key="1">
    <source>
        <dbReference type="SAM" id="Phobius"/>
    </source>
</evidence>
<dbReference type="EMBL" id="QTJX01000006">
    <property type="protein sequence ID" value="RDY57903.1"/>
    <property type="molecule type" value="Genomic_DNA"/>
</dbReference>
<organism evidence="3 4">
    <name type="scientific">Flagellimonas nanhaiensis</name>
    <dbReference type="NCBI Taxonomy" id="2292706"/>
    <lineage>
        <taxon>Bacteria</taxon>
        <taxon>Pseudomonadati</taxon>
        <taxon>Bacteroidota</taxon>
        <taxon>Flavobacteriia</taxon>
        <taxon>Flavobacteriales</taxon>
        <taxon>Flavobacteriaceae</taxon>
        <taxon>Flagellimonas</taxon>
    </lineage>
</organism>
<dbReference type="SUPFAM" id="SSF55874">
    <property type="entry name" value="ATPase domain of HSP90 chaperone/DNA topoisomerase II/histidine kinase"/>
    <property type="match status" value="1"/>
</dbReference>
<feature type="transmembrane region" description="Helical" evidence="1">
    <location>
        <begin position="137"/>
        <end position="153"/>
    </location>
</feature>
<feature type="transmembrane region" description="Helical" evidence="1">
    <location>
        <begin position="49"/>
        <end position="70"/>
    </location>
</feature>
<dbReference type="RefSeq" id="WP_116185748.1">
    <property type="nucleotide sequence ID" value="NZ_QTJX01000006.1"/>
</dbReference>
<proteinExistence type="predicted"/>
<dbReference type="PANTHER" id="PTHR34220">
    <property type="entry name" value="SENSOR HISTIDINE KINASE YPDA"/>
    <property type="match status" value="1"/>
</dbReference>
<dbReference type="Proteomes" id="UP000261828">
    <property type="component" value="Unassembled WGS sequence"/>
</dbReference>
<dbReference type="OrthoDB" id="6190788at2"/>
<evidence type="ECO:0000259" key="2">
    <source>
        <dbReference type="Pfam" id="PF06580"/>
    </source>
</evidence>
<evidence type="ECO:0000313" key="3">
    <source>
        <dbReference type="EMBL" id="RDY57903.1"/>
    </source>
</evidence>
<feature type="transmembrane region" description="Helical" evidence="1">
    <location>
        <begin position="12"/>
        <end position="29"/>
    </location>
</feature>
<feature type="domain" description="Signal transduction histidine kinase internal region" evidence="2">
    <location>
        <begin position="173"/>
        <end position="251"/>
    </location>
</feature>
<dbReference type="InterPro" id="IPR010559">
    <property type="entry name" value="Sig_transdc_His_kin_internal"/>
</dbReference>
<dbReference type="GO" id="GO:0016020">
    <property type="term" value="C:membrane"/>
    <property type="evidence" value="ECO:0007669"/>
    <property type="project" value="InterPro"/>
</dbReference>
<dbReference type="InterPro" id="IPR036890">
    <property type="entry name" value="HATPase_C_sf"/>
</dbReference>
<feature type="transmembrane region" description="Helical" evidence="1">
    <location>
        <begin position="82"/>
        <end position="101"/>
    </location>
</feature>
<keyword evidence="1" id="KW-0472">Membrane</keyword>
<keyword evidence="1" id="KW-1133">Transmembrane helix</keyword>
<accession>A0A371JLM3</accession>
<dbReference type="Gene3D" id="3.30.565.10">
    <property type="entry name" value="Histidine kinase-like ATPase, C-terminal domain"/>
    <property type="match status" value="1"/>
</dbReference>
<dbReference type="AlphaFoldDB" id="A0A371JLM3"/>
<dbReference type="Pfam" id="PF06580">
    <property type="entry name" value="His_kinase"/>
    <property type="match status" value="1"/>
</dbReference>
<keyword evidence="4" id="KW-1185">Reference proteome</keyword>
<protein>
    <recommendedName>
        <fullName evidence="2">Signal transduction histidine kinase internal region domain-containing protein</fullName>
    </recommendedName>
</protein>
<evidence type="ECO:0000313" key="4">
    <source>
        <dbReference type="Proteomes" id="UP000261828"/>
    </source>
</evidence>
<dbReference type="InterPro" id="IPR050640">
    <property type="entry name" value="Bact_2-comp_sensor_kinase"/>
</dbReference>
<name>A0A371JLM3_9FLAO</name>